<dbReference type="GO" id="GO:0046872">
    <property type="term" value="F:metal ion binding"/>
    <property type="evidence" value="ECO:0007669"/>
    <property type="project" value="UniProtKB-KW"/>
</dbReference>
<keyword evidence="5" id="KW-1185">Reference proteome</keyword>
<gene>
    <name evidence="4" type="ORF">BO99DRAFT_348700</name>
</gene>
<feature type="domain" description="Fe2OG dioxygenase" evidence="3">
    <location>
        <begin position="66"/>
        <end position="170"/>
    </location>
</feature>
<protein>
    <submittedName>
        <fullName evidence="4">Clavaminate synthase-like protein</fullName>
    </submittedName>
</protein>
<dbReference type="InterPro" id="IPR050231">
    <property type="entry name" value="Iron_ascorbate_oxido_reductase"/>
</dbReference>
<dbReference type="EMBL" id="KZ825277">
    <property type="protein sequence ID" value="PYI12914.1"/>
    <property type="molecule type" value="Genomic_DNA"/>
</dbReference>
<dbReference type="Proteomes" id="UP000249829">
    <property type="component" value="Unassembled WGS sequence"/>
</dbReference>
<dbReference type="PROSITE" id="PS51471">
    <property type="entry name" value="FE2OG_OXY"/>
    <property type="match status" value="1"/>
</dbReference>
<dbReference type="AlphaFoldDB" id="A0A2V5GV25"/>
<keyword evidence="2" id="KW-0560">Oxidoreductase</keyword>
<dbReference type="OMA" id="DQWHEVP"/>
<sequence>MSFGLPTGQLFKSNNLHSWWDLHRLTEIEAFKAQCNDLTFKVLSCFAWHMGLPKDFFTTSHQDGLPGNTLKFIKYPKLAIKPDDAVPRLTEHTDWGSITLLFTDSPGLEVLDPQDQWHEVPQLPGGIVINIGDALSLWTGQQLKSTMHRISWEKVPVDQDRYSMPYFVHPNFSKCRATPLGQRLILSCVLLCEKCFMLTAGTGSHQPQISQGAREYGGKGDHIQRLLQLSNEAHLGKLAK</sequence>
<dbReference type="SUPFAM" id="SSF51197">
    <property type="entry name" value="Clavaminate synthase-like"/>
    <property type="match status" value="1"/>
</dbReference>
<evidence type="ECO:0000256" key="2">
    <source>
        <dbReference type="RuleBase" id="RU003682"/>
    </source>
</evidence>
<proteinExistence type="inferred from homology"/>
<evidence type="ECO:0000259" key="3">
    <source>
        <dbReference type="PROSITE" id="PS51471"/>
    </source>
</evidence>
<evidence type="ECO:0000313" key="4">
    <source>
        <dbReference type="EMBL" id="PYI12914.1"/>
    </source>
</evidence>
<evidence type="ECO:0000256" key="1">
    <source>
        <dbReference type="ARBA" id="ARBA00008056"/>
    </source>
</evidence>
<dbReference type="InterPro" id="IPR044861">
    <property type="entry name" value="IPNS-like_FE2OG_OXY"/>
</dbReference>
<evidence type="ECO:0000313" key="5">
    <source>
        <dbReference type="Proteomes" id="UP000249829"/>
    </source>
</evidence>
<keyword evidence="2" id="KW-0408">Iron</keyword>
<dbReference type="InterPro" id="IPR027443">
    <property type="entry name" value="IPNS-like_sf"/>
</dbReference>
<reference evidence="4 5" key="1">
    <citation type="submission" date="2018-02" db="EMBL/GenBank/DDBJ databases">
        <title>The genomes of Aspergillus section Nigri reveals drivers in fungal speciation.</title>
        <authorList>
            <consortium name="DOE Joint Genome Institute"/>
            <person name="Vesth T.C."/>
            <person name="Nybo J."/>
            <person name="Theobald S."/>
            <person name="Brandl J."/>
            <person name="Frisvad J.C."/>
            <person name="Nielsen K.F."/>
            <person name="Lyhne E.K."/>
            <person name="Kogle M.E."/>
            <person name="Kuo A."/>
            <person name="Riley R."/>
            <person name="Clum A."/>
            <person name="Nolan M."/>
            <person name="Lipzen A."/>
            <person name="Salamov A."/>
            <person name="Henrissat B."/>
            <person name="Wiebenga A."/>
            <person name="De vries R.P."/>
            <person name="Grigoriev I.V."/>
            <person name="Mortensen U.H."/>
            <person name="Andersen M.R."/>
            <person name="Baker S.E."/>
        </authorList>
    </citation>
    <scope>NUCLEOTIDE SEQUENCE [LARGE SCALE GENOMIC DNA]</scope>
    <source>
        <strain evidence="4 5">CBS 115571</strain>
    </source>
</reference>
<dbReference type="InterPro" id="IPR005123">
    <property type="entry name" value="Oxoglu/Fe-dep_dioxygenase_dom"/>
</dbReference>
<dbReference type="PANTHER" id="PTHR47990">
    <property type="entry name" value="2-OXOGLUTARATE (2OG) AND FE(II)-DEPENDENT OXYGENASE SUPERFAMILY PROTEIN-RELATED"/>
    <property type="match status" value="1"/>
</dbReference>
<accession>A0A2V5GV25</accession>
<dbReference type="Gene3D" id="2.60.120.330">
    <property type="entry name" value="B-lactam Antibiotic, Isopenicillin N Synthase, Chain"/>
    <property type="match status" value="1"/>
</dbReference>
<dbReference type="GO" id="GO:0016491">
    <property type="term" value="F:oxidoreductase activity"/>
    <property type="evidence" value="ECO:0007669"/>
    <property type="project" value="UniProtKB-KW"/>
</dbReference>
<dbReference type="Pfam" id="PF03171">
    <property type="entry name" value="2OG-FeII_Oxy"/>
    <property type="match status" value="1"/>
</dbReference>
<keyword evidence="2" id="KW-0479">Metal-binding</keyword>
<name>A0A2V5GV25_ASPV1</name>
<comment type="similarity">
    <text evidence="1 2">Belongs to the iron/ascorbate-dependent oxidoreductase family.</text>
</comment>
<dbReference type="STRING" id="1450538.A0A2V5GV25"/>
<organism evidence="4 5">
    <name type="scientific">Aspergillus violaceofuscus (strain CBS 115571)</name>
    <dbReference type="NCBI Taxonomy" id="1450538"/>
    <lineage>
        <taxon>Eukaryota</taxon>
        <taxon>Fungi</taxon>
        <taxon>Dikarya</taxon>
        <taxon>Ascomycota</taxon>
        <taxon>Pezizomycotina</taxon>
        <taxon>Eurotiomycetes</taxon>
        <taxon>Eurotiomycetidae</taxon>
        <taxon>Eurotiales</taxon>
        <taxon>Aspergillaceae</taxon>
        <taxon>Aspergillus</taxon>
    </lineage>
</organism>